<dbReference type="EMBL" id="JARJCN010000149">
    <property type="protein sequence ID" value="KAJ7067775.1"/>
    <property type="molecule type" value="Genomic_DNA"/>
</dbReference>
<protein>
    <submittedName>
        <fullName evidence="2">Uncharacterized protein</fullName>
    </submittedName>
</protein>
<comment type="caution">
    <text evidence="2">The sequence shown here is derived from an EMBL/GenBank/DDBJ whole genome shotgun (WGS) entry which is preliminary data.</text>
</comment>
<organism evidence="2 3">
    <name type="scientific">Mycena belliarum</name>
    <dbReference type="NCBI Taxonomy" id="1033014"/>
    <lineage>
        <taxon>Eukaryota</taxon>
        <taxon>Fungi</taxon>
        <taxon>Dikarya</taxon>
        <taxon>Basidiomycota</taxon>
        <taxon>Agaricomycotina</taxon>
        <taxon>Agaricomycetes</taxon>
        <taxon>Agaricomycetidae</taxon>
        <taxon>Agaricales</taxon>
        <taxon>Marasmiineae</taxon>
        <taxon>Mycenaceae</taxon>
        <taxon>Mycena</taxon>
    </lineage>
</organism>
<evidence type="ECO:0000313" key="3">
    <source>
        <dbReference type="Proteomes" id="UP001222325"/>
    </source>
</evidence>
<keyword evidence="3" id="KW-1185">Reference proteome</keyword>
<name>A0AAD6TL42_9AGAR</name>
<feature type="compositionally biased region" description="Low complexity" evidence="1">
    <location>
        <begin position="88"/>
        <end position="100"/>
    </location>
</feature>
<evidence type="ECO:0000313" key="2">
    <source>
        <dbReference type="EMBL" id="KAJ7067775.1"/>
    </source>
</evidence>
<evidence type="ECO:0000256" key="1">
    <source>
        <dbReference type="SAM" id="MobiDB-lite"/>
    </source>
</evidence>
<feature type="region of interest" description="Disordered" evidence="1">
    <location>
        <begin position="350"/>
        <end position="376"/>
    </location>
</feature>
<sequence>MEQGRPITRGAVRAGMAPAPPPIRGTSSSPTPSTRSQDGASSIHPSPKPSRPVTPEHTFSSVVSGRPPSTLRALGVGLGTARPGLAVSEPNLSSELPSLSGDVDFGATHPDEDVASGWIPVTRDNARTHSPRSVSPVENKIVSPAHRSTPVSESTINQAEANMSRDELLRLAERYRFYAEQAIASAQRKTDGATAPESAAGKPQPTLSPVSPIVPTGEGSSKDKGKGVNPGNFGAVPSLIDFTEDELAAQQDALANFGEVHRVFKQESMPTPPGFFDDAPLMSAPSISAPHEEQVPDTAPTTGDASAPLNDASARPPTVAARSFVLPYWEMPSIFHVLTSRPPPLLLYTSNIPHSPPQTPLHRPRGPNKVKCTPTK</sequence>
<reference evidence="2" key="1">
    <citation type="submission" date="2023-03" db="EMBL/GenBank/DDBJ databases">
        <title>Massive genome expansion in bonnet fungi (Mycena s.s.) driven by repeated elements and novel gene families across ecological guilds.</title>
        <authorList>
            <consortium name="Lawrence Berkeley National Laboratory"/>
            <person name="Harder C.B."/>
            <person name="Miyauchi S."/>
            <person name="Viragh M."/>
            <person name="Kuo A."/>
            <person name="Thoen E."/>
            <person name="Andreopoulos B."/>
            <person name="Lu D."/>
            <person name="Skrede I."/>
            <person name="Drula E."/>
            <person name="Henrissat B."/>
            <person name="Morin E."/>
            <person name="Kohler A."/>
            <person name="Barry K."/>
            <person name="LaButti K."/>
            <person name="Morin E."/>
            <person name="Salamov A."/>
            <person name="Lipzen A."/>
            <person name="Mereny Z."/>
            <person name="Hegedus B."/>
            <person name="Baldrian P."/>
            <person name="Stursova M."/>
            <person name="Weitz H."/>
            <person name="Taylor A."/>
            <person name="Grigoriev I.V."/>
            <person name="Nagy L.G."/>
            <person name="Martin F."/>
            <person name="Kauserud H."/>
        </authorList>
    </citation>
    <scope>NUCLEOTIDE SEQUENCE</scope>
    <source>
        <strain evidence="2">CBHHK173m</strain>
    </source>
</reference>
<proteinExistence type="predicted"/>
<feature type="compositionally biased region" description="Low complexity" evidence="1">
    <location>
        <begin position="24"/>
        <end position="36"/>
    </location>
</feature>
<dbReference type="Proteomes" id="UP001222325">
    <property type="component" value="Unassembled WGS sequence"/>
</dbReference>
<feature type="region of interest" description="Disordered" evidence="1">
    <location>
        <begin position="289"/>
        <end position="314"/>
    </location>
</feature>
<dbReference type="AlphaFoldDB" id="A0AAD6TL42"/>
<gene>
    <name evidence="2" type="ORF">B0H15DRAFT_958145</name>
</gene>
<feature type="region of interest" description="Disordered" evidence="1">
    <location>
        <begin position="185"/>
        <end position="232"/>
    </location>
</feature>
<feature type="compositionally biased region" description="Polar residues" evidence="1">
    <location>
        <begin position="149"/>
        <end position="159"/>
    </location>
</feature>
<feature type="region of interest" description="Disordered" evidence="1">
    <location>
        <begin position="1"/>
        <end position="159"/>
    </location>
</feature>
<accession>A0AAD6TL42</accession>